<reference evidence="3" key="1">
    <citation type="journal article" date="2019" name="Plant Biotechnol. J.">
        <title>Genome sequencing of the Australian wild diploid species Gossypium australe highlights disease resistance and delayed gland morphogenesis.</title>
        <authorList>
            <person name="Cai Y."/>
            <person name="Cai X."/>
            <person name="Wang Q."/>
            <person name="Wang P."/>
            <person name="Zhang Y."/>
            <person name="Cai C."/>
            <person name="Xu Y."/>
            <person name="Wang K."/>
            <person name="Zhou Z."/>
            <person name="Wang C."/>
            <person name="Geng S."/>
            <person name="Li B."/>
            <person name="Dong Q."/>
            <person name="Hou Y."/>
            <person name="Wang H."/>
            <person name="Ai P."/>
            <person name="Liu Z."/>
            <person name="Yi F."/>
            <person name="Sun M."/>
            <person name="An G."/>
            <person name="Cheng J."/>
            <person name="Zhang Y."/>
            <person name="Shi Q."/>
            <person name="Xie Y."/>
            <person name="Shi X."/>
            <person name="Chang Y."/>
            <person name="Huang F."/>
            <person name="Chen Y."/>
            <person name="Hong S."/>
            <person name="Mi L."/>
            <person name="Sun Q."/>
            <person name="Zhang L."/>
            <person name="Zhou B."/>
            <person name="Peng R."/>
            <person name="Zhang X."/>
            <person name="Liu F."/>
        </authorList>
    </citation>
    <scope>NUCLEOTIDE SEQUENCE [LARGE SCALE GENOMIC DNA]</scope>
    <source>
        <strain evidence="3">cv. PA1801</strain>
    </source>
</reference>
<dbReference type="OrthoDB" id="958371at2759"/>
<protein>
    <submittedName>
        <fullName evidence="2">UDP-glycosyltransferase 91C1-like</fullName>
    </submittedName>
</protein>
<comment type="caution">
    <text evidence="2">The sequence shown here is derived from an EMBL/GenBank/DDBJ whole genome shotgun (WGS) entry which is preliminary data.</text>
</comment>
<dbReference type="Pfam" id="PF24924">
    <property type="entry name" value="DUF7745"/>
    <property type="match status" value="1"/>
</dbReference>
<dbReference type="Proteomes" id="UP000325315">
    <property type="component" value="Unassembled WGS sequence"/>
</dbReference>
<keyword evidence="3" id="KW-1185">Reference proteome</keyword>
<dbReference type="EMBL" id="SMMG02000003">
    <property type="protein sequence ID" value="KAA3480427.1"/>
    <property type="molecule type" value="Genomic_DNA"/>
</dbReference>
<dbReference type="PANTHER" id="PTHR48200:SF1">
    <property type="entry name" value="AMINOTRANSFERASE-LIKE PLANT MOBILE DOMAIN-CONTAINING PROTEIN"/>
    <property type="match status" value="1"/>
</dbReference>
<evidence type="ECO:0000259" key="1">
    <source>
        <dbReference type="Pfam" id="PF24924"/>
    </source>
</evidence>
<proteinExistence type="predicted"/>
<organism evidence="2 3">
    <name type="scientific">Gossypium australe</name>
    <dbReference type="NCBI Taxonomy" id="47621"/>
    <lineage>
        <taxon>Eukaryota</taxon>
        <taxon>Viridiplantae</taxon>
        <taxon>Streptophyta</taxon>
        <taxon>Embryophyta</taxon>
        <taxon>Tracheophyta</taxon>
        <taxon>Spermatophyta</taxon>
        <taxon>Magnoliopsida</taxon>
        <taxon>eudicotyledons</taxon>
        <taxon>Gunneridae</taxon>
        <taxon>Pentapetalae</taxon>
        <taxon>rosids</taxon>
        <taxon>malvids</taxon>
        <taxon>Malvales</taxon>
        <taxon>Malvaceae</taxon>
        <taxon>Malvoideae</taxon>
        <taxon>Gossypium</taxon>
    </lineage>
</organism>
<keyword evidence="2" id="KW-0808">Transferase</keyword>
<name>A0A5B6WH34_9ROSI</name>
<accession>A0A5B6WH34</accession>
<evidence type="ECO:0000313" key="2">
    <source>
        <dbReference type="EMBL" id="KAA3480427.1"/>
    </source>
</evidence>
<gene>
    <name evidence="2" type="ORF">EPI10_020856</name>
</gene>
<feature type="domain" description="DUF7745" evidence="1">
    <location>
        <begin position="28"/>
        <end position="95"/>
    </location>
</feature>
<dbReference type="GO" id="GO:0016740">
    <property type="term" value="F:transferase activity"/>
    <property type="evidence" value="ECO:0007669"/>
    <property type="project" value="UniProtKB-KW"/>
</dbReference>
<dbReference type="PANTHER" id="PTHR48200">
    <property type="entry name" value="PROTEIN, PUTATIVE-RELATED"/>
    <property type="match status" value="1"/>
</dbReference>
<evidence type="ECO:0000313" key="3">
    <source>
        <dbReference type="Proteomes" id="UP000325315"/>
    </source>
</evidence>
<dbReference type="AlphaFoldDB" id="A0A5B6WH34"/>
<dbReference type="InterPro" id="IPR056647">
    <property type="entry name" value="DUF7745"/>
</dbReference>
<sequence>MNIMGMSEQWVTARIQEKCEGKCIPWENLRDLVLTHLDAKKKVDVLALCIYSLVIFPKALRHVDEAVTDLFDRLGRGVTPVPEILAEIYSSLKEIVATPKREDMFEESWKTLLQNLKEEDIE</sequence>